<dbReference type="EMBL" id="CAJOAZ010001801">
    <property type="protein sequence ID" value="CAF3858932.1"/>
    <property type="molecule type" value="Genomic_DNA"/>
</dbReference>
<dbReference type="Pfam" id="PF00805">
    <property type="entry name" value="Pentapeptide"/>
    <property type="match status" value="1"/>
</dbReference>
<gene>
    <name evidence="3" type="ORF">JYZ213_LOCUS5047</name>
    <name evidence="4" type="ORF">OXD698_LOCUS21700</name>
</gene>
<accession>A0A819EXB9</accession>
<dbReference type="EMBL" id="CAJNOG010000029">
    <property type="protein sequence ID" value="CAF0797053.1"/>
    <property type="molecule type" value="Genomic_DNA"/>
</dbReference>
<feature type="transmembrane region" description="Helical" evidence="2">
    <location>
        <begin position="28"/>
        <end position="50"/>
    </location>
</feature>
<proteinExistence type="predicted"/>
<evidence type="ECO:0008006" key="6">
    <source>
        <dbReference type="Google" id="ProtNLM"/>
    </source>
</evidence>
<comment type="caution">
    <text evidence="4">The sequence shown here is derived from an EMBL/GenBank/DDBJ whole genome shotgun (WGS) entry which is preliminary data.</text>
</comment>
<keyword evidence="2" id="KW-1133">Transmembrane helix</keyword>
<keyword evidence="2" id="KW-0812">Transmembrane</keyword>
<dbReference type="InterPro" id="IPR051082">
    <property type="entry name" value="Pentapeptide-BTB/POZ_domain"/>
</dbReference>
<name>A0A819EXB9_9BILA</name>
<dbReference type="Proteomes" id="UP000663845">
    <property type="component" value="Unassembled WGS sequence"/>
</dbReference>
<dbReference type="InterPro" id="IPR001646">
    <property type="entry name" value="5peptide_repeat"/>
</dbReference>
<evidence type="ECO:0000313" key="4">
    <source>
        <dbReference type="EMBL" id="CAF3858932.1"/>
    </source>
</evidence>
<keyword evidence="2" id="KW-0472">Membrane</keyword>
<reference evidence="4" key="1">
    <citation type="submission" date="2021-02" db="EMBL/GenBank/DDBJ databases">
        <authorList>
            <person name="Nowell W R."/>
        </authorList>
    </citation>
    <scope>NUCLEOTIDE SEQUENCE</scope>
</reference>
<dbReference type="Proteomes" id="UP000663844">
    <property type="component" value="Unassembled WGS sequence"/>
</dbReference>
<dbReference type="AlphaFoldDB" id="A0A819EXB9"/>
<sequence length="496" mass="57496">MDTSLNNRRESSLSIHSNRRRCLNKRDFLELISNAAIPLMIGVISLWIAIHQQKIATTNYDQDVKQADDQRNQDHELSELQRKEDGETARLQREEDKETARLQRNEDQETSRLQREEDQETARLQRAEDKEIARLQRELDLNMTNDKRIQDYELAEKERNISEHQRTQELEIAYQNRIYDLKLEDDNRKESVLLEYQNDLATLLLDYGSSFLNPESKWWFVLQMKTGAALRQLDPPRRSILINTLLEADLFSVQHEREQSLIYKANLSEVEFGNPLFSIDRGICNTYNYLNAAEADIQFATFQGVCLYDPPDFAFSNLDYTDWSNSIVEKAHFQYELSMNGVKFSGSVLRGVKFDKTVMMNQASFQYISQCDHCEFVKTSLFNTRFDSSNFIDAAFSSLNIPDSNMSNGSFVGSIFKWVILDRVDLSRANLKRCKFFSVSMINCSLSQAIFDQIKFSDVTLKGCTGLSNLQISHISDIYQTILPNGTFVHGTEFYD</sequence>
<evidence type="ECO:0000256" key="2">
    <source>
        <dbReference type="SAM" id="Phobius"/>
    </source>
</evidence>
<dbReference type="PANTHER" id="PTHR14136">
    <property type="entry name" value="BTB_POZ DOMAIN-CONTAINING PROTEIN KCTD9"/>
    <property type="match status" value="1"/>
</dbReference>
<feature type="region of interest" description="Disordered" evidence="1">
    <location>
        <begin position="84"/>
        <end position="125"/>
    </location>
</feature>
<evidence type="ECO:0000313" key="5">
    <source>
        <dbReference type="Proteomes" id="UP000663844"/>
    </source>
</evidence>
<dbReference type="Gene3D" id="2.160.20.80">
    <property type="entry name" value="E3 ubiquitin-protein ligase SopA"/>
    <property type="match status" value="1"/>
</dbReference>
<evidence type="ECO:0000256" key="1">
    <source>
        <dbReference type="SAM" id="MobiDB-lite"/>
    </source>
</evidence>
<dbReference type="PANTHER" id="PTHR14136:SF17">
    <property type="entry name" value="BTB_POZ DOMAIN-CONTAINING PROTEIN KCTD9"/>
    <property type="match status" value="1"/>
</dbReference>
<protein>
    <recommendedName>
        <fullName evidence="6">Pentapeptide repeat-containing protein</fullName>
    </recommendedName>
</protein>
<organism evidence="4 5">
    <name type="scientific">Adineta steineri</name>
    <dbReference type="NCBI Taxonomy" id="433720"/>
    <lineage>
        <taxon>Eukaryota</taxon>
        <taxon>Metazoa</taxon>
        <taxon>Spiralia</taxon>
        <taxon>Gnathifera</taxon>
        <taxon>Rotifera</taxon>
        <taxon>Eurotatoria</taxon>
        <taxon>Bdelloidea</taxon>
        <taxon>Adinetida</taxon>
        <taxon>Adinetidae</taxon>
        <taxon>Adineta</taxon>
    </lineage>
</organism>
<dbReference type="SUPFAM" id="SSF141571">
    <property type="entry name" value="Pentapeptide repeat-like"/>
    <property type="match status" value="1"/>
</dbReference>
<evidence type="ECO:0000313" key="3">
    <source>
        <dbReference type="EMBL" id="CAF0797053.1"/>
    </source>
</evidence>